<keyword evidence="3" id="KW-1185">Reference proteome</keyword>
<name>A0ABU6JEN5_9BURK</name>
<organism evidence="2 3">
    <name type="scientific">Noviherbaspirillum album</name>
    <dbReference type="NCBI Taxonomy" id="3080276"/>
    <lineage>
        <taxon>Bacteria</taxon>
        <taxon>Pseudomonadati</taxon>
        <taxon>Pseudomonadota</taxon>
        <taxon>Betaproteobacteria</taxon>
        <taxon>Burkholderiales</taxon>
        <taxon>Oxalobacteraceae</taxon>
        <taxon>Noviherbaspirillum</taxon>
    </lineage>
</organism>
<dbReference type="SUPFAM" id="SSF51206">
    <property type="entry name" value="cAMP-binding domain-like"/>
    <property type="match status" value="1"/>
</dbReference>
<dbReference type="SUPFAM" id="SSF46785">
    <property type="entry name" value="Winged helix' DNA-binding domain"/>
    <property type="match status" value="1"/>
</dbReference>
<dbReference type="PROSITE" id="PS50042">
    <property type="entry name" value="CNMP_BINDING_3"/>
    <property type="match status" value="1"/>
</dbReference>
<reference evidence="2 3" key="1">
    <citation type="submission" date="2023-10" db="EMBL/GenBank/DDBJ databases">
        <title>Noviherbaspirillum sp. CPCC 100848 genome assembly.</title>
        <authorList>
            <person name="Li X.Y."/>
            <person name="Fang X.M."/>
        </authorList>
    </citation>
    <scope>NUCLEOTIDE SEQUENCE [LARGE SCALE GENOMIC DNA]</scope>
    <source>
        <strain evidence="2 3">CPCC 100848</strain>
    </source>
</reference>
<evidence type="ECO:0000313" key="3">
    <source>
        <dbReference type="Proteomes" id="UP001352263"/>
    </source>
</evidence>
<evidence type="ECO:0000259" key="1">
    <source>
        <dbReference type="PROSITE" id="PS50042"/>
    </source>
</evidence>
<protein>
    <submittedName>
        <fullName evidence="2">Crp/Fnr family transcriptional regulator</fullName>
    </submittedName>
</protein>
<proteinExistence type="predicted"/>
<dbReference type="RefSeq" id="WP_326508802.1">
    <property type="nucleotide sequence ID" value="NZ_JAWIIV010000026.1"/>
</dbReference>
<dbReference type="Gene3D" id="2.60.120.10">
    <property type="entry name" value="Jelly Rolls"/>
    <property type="match status" value="1"/>
</dbReference>
<feature type="domain" description="Cyclic nucleotide-binding" evidence="1">
    <location>
        <begin position="1"/>
        <end position="71"/>
    </location>
</feature>
<dbReference type="SMART" id="SM00100">
    <property type="entry name" value="cNMP"/>
    <property type="match status" value="1"/>
</dbReference>
<dbReference type="EMBL" id="JAWIIV010000026">
    <property type="protein sequence ID" value="MEC4722123.1"/>
    <property type="molecule type" value="Genomic_DNA"/>
</dbReference>
<accession>A0ABU6JEN5</accession>
<gene>
    <name evidence="2" type="ORF">RY831_23430</name>
</gene>
<evidence type="ECO:0000313" key="2">
    <source>
        <dbReference type="EMBL" id="MEC4722123.1"/>
    </source>
</evidence>
<dbReference type="InterPro" id="IPR000595">
    <property type="entry name" value="cNMP-bd_dom"/>
</dbReference>
<dbReference type="InterPro" id="IPR014710">
    <property type="entry name" value="RmlC-like_jellyroll"/>
</dbReference>
<dbReference type="Pfam" id="PF00027">
    <property type="entry name" value="cNMP_binding"/>
    <property type="match status" value="1"/>
</dbReference>
<comment type="caution">
    <text evidence="2">The sequence shown here is derived from an EMBL/GenBank/DDBJ whole genome shotgun (WGS) entry which is preliminary data.</text>
</comment>
<dbReference type="Proteomes" id="UP001352263">
    <property type="component" value="Unassembled WGS sequence"/>
</dbReference>
<dbReference type="CDD" id="cd00038">
    <property type="entry name" value="CAP_ED"/>
    <property type="match status" value="1"/>
</dbReference>
<dbReference type="InterPro" id="IPR018490">
    <property type="entry name" value="cNMP-bd_dom_sf"/>
</dbReference>
<sequence length="194" mass="21547">MNALFPQIAGVVPTARKLAAGTILFRQGDKTLGIFRLMSGRIALNRVTSAGTEVVMHTVRSGELFAEASIFSAHYHCDAVAIQDSEVLFYPKVELACQLKGNAEELWAFTAELAHRVQGLRARLEIRQIRSAPERVLQAVRLRCDSSGVWKVDGTLKQFAEEIGLTHEALYRALATLERERAIVRNGNEIRIGF</sequence>
<dbReference type="InterPro" id="IPR036390">
    <property type="entry name" value="WH_DNA-bd_sf"/>
</dbReference>